<keyword evidence="4" id="KW-1185">Reference proteome</keyword>
<evidence type="ECO:0000313" key="3">
    <source>
        <dbReference type="EMBL" id="KAG0144059.1"/>
    </source>
</evidence>
<dbReference type="Proteomes" id="UP000886653">
    <property type="component" value="Unassembled WGS sequence"/>
</dbReference>
<evidence type="ECO:0000259" key="2">
    <source>
        <dbReference type="PROSITE" id="PS50181"/>
    </source>
</evidence>
<reference evidence="3" key="1">
    <citation type="submission" date="2013-11" db="EMBL/GenBank/DDBJ databases">
        <title>Genome sequence of the fusiform rust pathogen reveals effectors for host alternation and coevolution with pine.</title>
        <authorList>
            <consortium name="DOE Joint Genome Institute"/>
            <person name="Smith K."/>
            <person name="Pendleton A."/>
            <person name="Kubisiak T."/>
            <person name="Anderson C."/>
            <person name="Salamov A."/>
            <person name="Aerts A."/>
            <person name="Riley R."/>
            <person name="Clum A."/>
            <person name="Lindquist E."/>
            <person name="Ence D."/>
            <person name="Campbell M."/>
            <person name="Kronenberg Z."/>
            <person name="Feau N."/>
            <person name="Dhillon B."/>
            <person name="Hamelin R."/>
            <person name="Burleigh J."/>
            <person name="Smith J."/>
            <person name="Yandell M."/>
            <person name="Nelson C."/>
            <person name="Grigoriev I."/>
            <person name="Davis J."/>
        </authorList>
    </citation>
    <scope>NUCLEOTIDE SEQUENCE</scope>
    <source>
        <strain evidence="3">G11</strain>
    </source>
</reference>
<evidence type="ECO:0000256" key="1">
    <source>
        <dbReference type="SAM" id="MobiDB-lite"/>
    </source>
</evidence>
<feature type="domain" description="F-box" evidence="2">
    <location>
        <begin position="58"/>
        <end position="108"/>
    </location>
</feature>
<sequence>MTKKSHRKKPSRRATAPGGLIDIPDIPEEVLPSKFNTKTSEKKLAGEPAVRIPKPKFENSLLRYPRSILSRILSHMDYLDFYTLPQISRKLRYGLDAGEAREVILEKFLGDVGYRSESSSDSLYATRSNAQGRYRQTLGAARSSAMSSNFNRLRPCRSSTSSFSSTSSSLHALPITLKDLHAYYTGLEFGPEEMPELAERLRTQGLDLPTFRMIRASTRAYNKLLIRIRSQPDFSLQADQLDRPRTYHLGKRLLPIYAPGKPAVLKVWVPSLDTEMSRDELVECERELWKSEVRPYMRKGDVCWNTAMGSTENQGRVLFDGRCLQDLDITWDPVGHLPSWLNMFMFPPSFYHHVITSSTTTPVFFLDLTEFKDQIQATMNLCQDKFNVPSHQPQDTRRTSMYRVQRWVYRSVINILPATKTGNVEGMREWDTTDSGVGTIHRDWVGKIVIEVDGTAEKARDLIHRCTKASIKKIIPLDQMSTYRFASKEKQAALRMELRKSQLSPWKIIRERSRPGHLWIQALYYPDDGNFIE</sequence>
<proteinExistence type="predicted"/>
<gene>
    <name evidence="3" type="ORF">CROQUDRAFT_724184</name>
</gene>
<dbReference type="AlphaFoldDB" id="A0A9P6NDE3"/>
<organism evidence="3 4">
    <name type="scientific">Cronartium quercuum f. sp. fusiforme G11</name>
    <dbReference type="NCBI Taxonomy" id="708437"/>
    <lineage>
        <taxon>Eukaryota</taxon>
        <taxon>Fungi</taxon>
        <taxon>Dikarya</taxon>
        <taxon>Basidiomycota</taxon>
        <taxon>Pucciniomycotina</taxon>
        <taxon>Pucciniomycetes</taxon>
        <taxon>Pucciniales</taxon>
        <taxon>Coleosporiaceae</taxon>
        <taxon>Cronartium</taxon>
    </lineage>
</organism>
<dbReference type="EMBL" id="MU167303">
    <property type="protein sequence ID" value="KAG0144059.1"/>
    <property type="molecule type" value="Genomic_DNA"/>
</dbReference>
<feature type="compositionally biased region" description="Basic residues" evidence="1">
    <location>
        <begin position="1"/>
        <end position="12"/>
    </location>
</feature>
<feature type="region of interest" description="Disordered" evidence="1">
    <location>
        <begin position="1"/>
        <end position="25"/>
    </location>
</feature>
<name>A0A9P6NDE3_9BASI</name>
<dbReference type="OrthoDB" id="3365519at2759"/>
<protein>
    <recommendedName>
        <fullName evidence="2">F-box domain-containing protein</fullName>
    </recommendedName>
</protein>
<accession>A0A9P6NDE3</accession>
<dbReference type="InterPro" id="IPR001810">
    <property type="entry name" value="F-box_dom"/>
</dbReference>
<dbReference type="PROSITE" id="PS50181">
    <property type="entry name" value="FBOX"/>
    <property type="match status" value="1"/>
</dbReference>
<comment type="caution">
    <text evidence="3">The sequence shown here is derived from an EMBL/GenBank/DDBJ whole genome shotgun (WGS) entry which is preliminary data.</text>
</comment>
<evidence type="ECO:0000313" key="4">
    <source>
        <dbReference type="Proteomes" id="UP000886653"/>
    </source>
</evidence>